<dbReference type="InterPro" id="IPR036397">
    <property type="entry name" value="RNaseH_sf"/>
</dbReference>
<evidence type="ECO:0000313" key="3">
    <source>
        <dbReference type="Proteomes" id="UP000297638"/>
    </source>
</evidence>
<sequence length="343" mass="37980">MLVSVPRPQMPIALEPDGVRRMAGAQRQRQPQPSRLIAVLERSAFIRDAHGKKQQYVPFAERIVEEKHLAQRSTHGLHFDFALTLCDFVNRPLLTLTGTAVNGELDQAILQAIAEFSGTCKISQPSSIDLLVPDHGDLGMTELSMNPVFCLNPSWQFGLDLGVANEANSQALAPLVQDYTANLPVIAYTDGSVPRNRKFRSAGAMVTSQGHWACAISPKHYVQDTLLAETTGALLALTHAPLDSDLTIFSDSRALVKAVNDLVQGRQRTVKVHHELRESLELRTGRTRARWVRGHDGNRHNEAANRMAILMSRHFSARINPHLTQSMMTQIVREELSQQALAA</sequence>
<dbReference type="Proteomes" id="UP000297638">
    <property type="component" value="Unassembled WGS sequence"/>
</dbReference>
<organism evidence="2 3">
    <name type="scientific">Glutamicibacter arilaitensis</name>
    <dbReference type="NCBI Taxonomy" id="256701"/>
    <lineage>
        <taxon>Bacteria</taxon>
        <taxon>Bacillati</taxon>
        <taxon>Actinomycetota</taxon>
        <taxon>Actinomycetes</taxon>
        <taxon>Micrococcales</taxon>
        <taxon>Micrococcaceae</taxon>
        <taxon>Glutamicibacter</taxon>
    </lineage>
</organism>
<dbReference type="GO" id="GO:0003676">
    <property type="term" value="F:nucleic acid binding"/>
    <property type="evidence" value="ECO:0007669"/>
    <property type="project" value="InterPro"/>
</dbReference>
<dbReference type="Pfam" id="PF00075">
    <property type="entry name" value="RNase_H"/>
    <property type="match status" value="1"/>
</dbReference>
<dbReference type="PROSITE" id="PS50879">
    <property type="entry name" value="RNASE_H_1"/>
    <property type="match status" value="1"/>
</dbReference>
<evidence type="ECO:0000313" key="2">
    <source>
        <dbReference type="EMBL" id="TFH54841.1"/>
    </source>
</evidence>
<accession>A0A4Y8TSC0</accession>
<proteinExistence type="predicted"/>
<reference evidence="2 3" key="1">
    <citation type="submission" date="2019-03" db="EMBL/GenBank/DDBJ databases">
        <title>Glutamicibacter sp. LJH19 genome.</title>
        <authorList>
            <person name="Sinai Borker S."/>
            <person name="Kumar R."/>
        </authorList>
    </citation>
    <scope>NUCLEOTIDE SEQUENCE [LARGE SCALE GENOMIC DNA]</scope>
    <source>
        <strain evidence="2 3">LJH19</strain>
    </source>
</reference>
<dbReference type="RefSeq" id="WP_134780709.1">
    <property type="nucleotide sequence ID" value="NZ_SPDS01000002.1"/>
</dbReference>
<name>A0A4Y8TSC0_9MICC</name>
<dbReference type="InterPro" id="IPR012337">
    <property type="entry name" value="RNaseH-like_sf"/>
</dbReference>
<dbReference type="EMBL" id="SPDS01000002">
    <property type="protein sequence ID" value="TFH54841.1"/>
    <property type="molecule type" value="Genomic_DNA"/>
</dbReference>
<comment type="caution">
    <text evidence="2">The sequence shown here is derived from an EMBL/GenBank/DDBJ whole genome shotgun (WGS) entry which is preliminary data.</text>
</comment>
<dbReference type="SUPFAM" id="SSF53098">
    <property type="entry name" value="Ribonuclease H-like"/>
    <property type="match status" value="1"/>
</dbReference>
<gene>
    <name evidence="2" type="ORF">EXY26_12715</name>
</gene>
<dbReference type="GO" id="GO:0004523">
    <property type="term" value="F:RNA-DNA hybrid ribonuclease activity"/>
    <property type="evidence" value="ECO:0007669"/>
    <property type="project" value="InterPro"/>
</dbReference>
<protein>
    <recommendedName>
        <fullName evidence="1">RNase H type-1 domain-containing protein</fullName>
    </recommendedName>
</protein>
<dbReference type="InterPro" id="IPR002156">
    <property type="entry name" value="RNaseH_domain"/>
</dbReference>
<dbReference type="AlphaFoldDB" id="A0A4Y8TSC0"/>
<feature type="domain" description="RNase H type-1" evidence="1">
    <location>
        <begin position="181"/>
        <end position="313"/>
    </location>
</feature>
<dbReference type="Gene3D" id="3.30.420.10">
    <property type="entry name" value="Ribonuclease H-like superfamily/Ribonuclease H"/>
    <property type="match status" value="1"/>
</dbReference>
<evidence type="ECO:0000259" key="1">
    <source>
        <dbReference type="PROSITE" id="PS50879"/>
    </source>
</evidence>